<sequence>MSEERLDQALEALRNEPVPTGEMAAAQERVLRKLMGQVPSLCMEFQAELPAYLRGELAENRRALMDDHLGRCAECRRIYAEAKGERKVVVLPAVAVRKPRPVWQRWALAASIGLVALYTGRDRIDGLLAPSGPRATLERASGQVYGLTDTAMGAGATLADGQIVRTGAGSHAVLRLADGSAVEMNERSQLFVHAAWSGATVQLDRGDVIVQAAKQRRGHLKVRTRDSEASVKGTVFAVSTGMNGSVVAVVEGAVEVDQPNFNKTLKPGEIAGSTSALSGVTAQEAVAWSAEKEKYFALLAEFSKLEKQIAALPTPAMRTQAKLVAYLPSNVMAFGAAPNISGTLEEAERLAEQRAEQNATFAEWWKSDKGQKVREMLGKVEAVMPLLGDEIGFVLAQGPAGEHDRVAFVIAEVNTGQQAAVRKALAPMVEGVNFGVNDKVVVITDNQAHLLWAMGQLGQGATSAFAAEVAQHYQRGVGWMLGLNAQAFQMSSTEKAGALTGGVPLKTVFFELRSKDGSQENEATLNFAGARAGIASWLAPAGASGASEYITSDALMAFSGSTKEPSQMFTEITNLMGTMDDKFKTHLDEAQAKLGIDIGKDLASALGTDFAVAIENASLPIPGWIAAAEVYKPGTLDGTIAKLVDAHNAELPAEYQSRKLVMGQQTIEGRLWMTIKAAGAPMTLYWTYDRGYVVMSTDLGVAQRALKTRDGGFALTRSAKFVQYMPASAGVHPSGFLWLNMKGALEGLTAVVSNDALKSIAQDRDPILVVVSGETERIRVASRTRLTSLILDGMLAGTAADASSMKLNRKIQKNAASN</sequence>
<gene>
    <name evidence="3" type="ORF">IRI77_02295</name>
</gene>
<dbReference type="Proteomes" id="UP000593892">
    <property type="component" value="Chromosome"/>
</dbReference>
<dbReference type="Gene3D" id="2.60.120.1440">
    <property type="match status" value="1"/>
</dbReference>
<dbReference type="InterPro" id="IPR027383">
    <property type="entry name" value="Znf_put"/>
</dbReference>
<organism evidence="3 4">
    <name type="scientific">Paludibaculum fermentans</name>
    <dbReference type="NCBI Taxonomy" id="1473598"/>
    <lineage>
        <taxon>Bacteria</taxon>
        <taxon>Pseudomonadati</taxon>
        <taxon>Acidobacteriota</taxon>
        <taxon>Terriglobia</taxon>
        <taxon>Bryobacterales</taxon>
        <taxon>Bryobacteraceae</taxon>
        <taxon>Paludibaculum</taxon>
    </lineage>
</organism>
<feature type="domain" description="FecR protein" evidence="1">
    <location>
        <begin position="164"/>
        <end position="255"/>
    </location>
</feature>
<dbReference type="Pfam" id="PF04773">
    <property type="entry name" value="FecR"/>
    <property type="match status" value="1"/>
</dbReference>
<reference evidence="3 4" key="1">
    <citation type="submission" date="2020-10" db="EMBL/GenBank/DDBJ databases">
        <title>Complete genome sequence of Paludibaculum fermentans P105T, a facultatively anaerobic acidobacterium capable of dissimilatory Fe(III) reduction.</title>
        <authorList>
            <person name="Dedysh S.N."/>
            <person name="Beletsky A.V."/>
            <person name="Kulichevskaya I.S."/>
            <person name="Mardanov A.V."/>
            <person name="Ravin N.V."/>
        </authorList>
    </citation>
    <scope>NUCLEOTIDE SEQUENCE [LARGE SCALE GENOMIC DNA]</scope>
    <source>
        <strain evidence="3 4">P105</strain>
    </source>
</reference>
<evidence type="ECO:0000313" key="3">
    <source>
        <dbReference type="EMBL" id="QOY88813.1"/>
    </source>
</evidence>
<dbReference type="InterPro" id="IPR012373">
    <property type="entry name" value="Ferrdict_sens_TM"/>
</dbReference>
<evidence type="ECO:0000313" key="4">
    <source>
        <dbReference type="Proteomes" id="UP000593892"/>
    </source>
</evidence>
<proteinExistence type="predicted"/>
<feature type="domain" description="Putative zinc-finger" evidence="2">
    <location>
        <begin position="42"/>
        <end position="76"/>
    </location>
</feature>
<dbReference type="PANTHER" id="PTHR30273">
    <property type="entry name" value="PERIPLASMIC SIGNAL SENSOR AND SIGMA FACTOR ACTIVATOR FECR-RELATED"/>
    <property type="match status" value="1"/>
</dbReference>
<dbReference type="Pfam" id="PF13490">
    <property type="entry name" value="zf-HC2"/>
    <property type="match status" value="1"/>
</dbReference>
<evidence type="ECO:0000259" key="2">
    <source>
        <dbReference type="Pfam" id="PF13490"/>
    </source>
</evidence>
<accession>A0A7S7NS94</accession>
<dbReference type="PANTHER" id="PTHR30273:SF2">
    <property type="entry name" value="PROTEIN FECR"/>
    <property type="match status" value="1"/>
</dbReference>
<dbReference type="KEGG" id="pfer:IRI77_02295"/>
<dbReference type="InterPro" id="IPR006860">
    <property type="entry name" value="FecR"/>
</dbReference>
<protein>
    <submittedName>
        <fullName evidence="3">FecR domain-containing protein</fullName>
    </submittedName>
</protein>
<dbReference type="GO" id="GO:0016989">
    <property type="term" value="F:sigma factor antagonist activity"/>
    <property type="evidence" value="ECO:0007669"/>
    <property type="project" value="TreeGrafter"/>
</dbReference>
<dbReference type="AlphaFoldDB" id="A0A7S7NS94"/>
<dbReference type="RefSeq" id="WP_194450476.1">
    <property type="nucleotide sequence ID" value="NZ_CP063849.1"/>
</dbReference>
<name>A0A7S7NS94_PALFE</name>
<dbReference type="EMBL" id="CP063849">
    <property type="protein sequence ID" value="QOY88813.1"/>
    <property type="molecule type" value="Genomic_DNA"/>
</dbReference>
<evidence type="ECO:0000259" key="1">
    <source>
        <dbReference type="Pfam" id="PF04773"/>
    </source>
</evidence>
<keyword evidence="4" id="KW-1185">Reference proteome</keyword>